<dbReference type="EMBL" id="JBHSKF010000001">
    <property type="protein sequence ID" value="MFC5285685.1"/>
    <property type="molecule type" value="Genomic_DNA"/>
</dbReference>
<gene>
    <name evidence="3" type="ORF">ACFPM7_01355</name>
</gene>
<evidence type="ECO:0000313" key="3">
    <source>
        <dbReference type="EMBL" id="MFC5285685.1"/>
    </source>
</evidence>
<dbReference type="RefSeq" id="WP_378242847.1">
    <property type="nucleotide sequence ID" value="NZ_JBHSKF010000001.1"/>
</dbReference>
<dbReference type="PANTHER" id="PTHR37828">
    <property type="entry name" value="GSR2449 PROTEIN"/>
    <property type="match status" value="1"/>
</dbReference>
<evidence type="ECO:0000313" key="4">
    <source>
        <dbReference type="Proteomes" id="UP001596157"/>
    </source>
</evidence>
<dbReference type="InterPro" id="IPR005545">
    <property type="entry name" value="YCII"/>
</dbReference>
<dbReference type="PANTHER" id="PTHR37828:SF1">
    <property type="entry name" value="YCII-RELATED DOMAIN-CONTAINING PROTEIN"/>
    <property type="match status" value="1"/>
</dbReference>
<protein>
    <submittedName>
        <fullName evidence="3">YciI family protein</fullName>
    </submittedName>
</protein>
<evidence type="ECO:0000259" key="2">
    <source>
        <dbReference type="Pfam" id="PF03795"/>
    </source>
</evidence>
<dbReference type="Gene3D" id="3.30.70.1060">
    <property type="entry name" value="Dimeric alpha+beta barrel"/>
    <property type="match status" value="1"/>
</dbReference>
<comment type="similarity">
    <text evidence="1">Belongs to the YciI family.</text>
</comment>
<accession>A0ABW0EHH1</accession>
<feature type="domain" description="YCII-related" evidence="2">
    <location>
        <begin position="12"/>
        <end position="84"/>
    </location>
</feature>
<organism evidence="3 4">
    <name type="scientific">Actinokineospora guangxiensis</name>
    <dbReference type="NCBI Taxonomy" id="1490288"/>
    <lineage>
        <taxon>Bacteria</taxon>
        <taxon>Bacillati</taxon>
        <taxon>Actinomycetota</taxon>
        <taxon>Actinomycetes</taxon>
        <taxon>Pseudonocardiales</taxon>
        <taxon>Pseudonocardiaceae</taxon>
        <taxon>Actinokineospora</taxon>
    </lineage>
</organism>
<reference evidence="4" key="1">
    <citation type="journal article" date="2019" name="Int. J. Syst. Evol. Microbiol.">
        <title>The Global Catalogue of Microorganisms (GCM) 10K type strain sequencing project: providing services to taxonomists for standard genome sequencing and annotation.</title>
        <authorList>
            <consortium name="The Broad Institute Genomics Platform"/>
            <consortium name="The Broad Institute Genome Sequencing Center for Infectious Disease"/>
            <person name="Wu L."/>
            <person name="Ma J."/>
        </authorList>
    </citation>
    <scope>NUCLEOTIDE SEQUENCE [LARGE SCALE GENOMIC DNA]</scope>
    <source>
        <strain evidence="4">CCUG 59778</strain>
    </source>
</reference>
<dbReference type="Pfam" id="PF03795">
    <property type="entry name" value="YCII"/>
    <property type="match status" value="1"/>
</dbReference>
<proteinExistence type="inferred from homology"/>
<dbReference type="SUPFAM" id="SSF54909">
    <property type="entry name" value="Dimeric alpha+beta barrel"/>
    <property type="match status" value="1"/>
</dbReference>
<comment type="caution">
    <text evidence="3">The sequence shown here is derived from an EMBL/GenBank/DDBJ whole genome shotgun (WGS) entry which is preliminary data.</text>
</comment>
<sequence>MAWFTVDTTYTDDAALLAAARPAHREWLAGHVESGRVLGGGPWADGSGGFFILAAEDAAEVDSLLADDPYTGGVASSRVIREWTIVLGPWAAQ</sequence>
<name>A0ABW0EHH1_9PSEU</name>
<evidence type="ECO:0000256" key="1">
    <source>
        <dbReference type="ARBA" id="ARBA00007689"/>
    </source>
</evidence>
<keyword evidence="4" id="KW-1185">Reference proteome</keyword>
<dbReference type="InterPro" id="IPR011008">
    <property type="entry name" value="Dimeric_a/b-barrel"/>
</dbReference>
<dbReference type="Proteomes" id="UP001596157">
    <property type="component" value="Unassembled WGS sequence"/>
</dbReference>